<dbReference type="PANTHER" id="PTHR37422">
    <property type="entry name" value="TEICHURONIC ACID BIOSYNTHESIS PROTEIN TUAE"/>
    <property type="match status" value="1"/>
</dbReference>
<feature type="domain" description="O-antigen ligase-related" evidence="6">
    <location>
        <begin position="222"/>
        <end position="365"/>
    </location>
</feature>
<dbReference type="PANTHER" id="PTHR37422:SF17">
    <property type="entry name" value="O-ANTIGEN LIGASE"/>
    <property type="match status" value="1"/>
</dbReference>
<dbReference type="Pfam" id="PF04932">
    <property type="entry name" value="Wzy_C"/>
    <property type="match status" value="1"/>
</dbReference>
<comment type="subcellular location">
    <subcellularLocation>
        <location evidence="1">Membrane</location>
        <topology evidence="1">Multi-pass membrane protein</topology>
    </subcellularLocation>
</comment>
<keyword evidence="4 5" id="KW-0472">Membrane</keyword>
<name>A0ABT2BRI9_9BURK</name>
<keyword evidence="7" id="KW-0436">Ligase</keyword>
<evidence type="ECO:0000256" key="2">
    <source>
        <dbReference type="ARBA" id="ARBA00022692"/>
    </source>
</evidence>
<feature type="transmembrane region" description="Helical" evidence="5">
    <location>
        <begin position="99"/>
        <end position="118"/>
    </location>
</feature>
<feature type="transmembrane region" description="Helical" evidence="5">
    <location>
        <begin position="221"/>
        <end position="250"/>
    </location>
</feature>
<dbReference type="InterPro" id="IPR007016">
    <property type="entry name" value="O-antigen_ligase-rel_domated"/>
</dbReference>
<keyword evidence="2 5" id="KW-0812">Transmembrane</keyword>
<feature type="transmembrane region" description="Helical" evidence="5">
    <location>
        <begin position="192"/>
        <end position="209"/>
    </location>
</feature>
<protein>
    <submittedName>
        <fullName evidence="7">O-antigen ligase family protein</fullName>
    </submittedName>
</protein>
<evidence type="ECO:0000313" key="8">
    <source>
        <dbReference type="Proteomes" id="UP001165263"/>
    </source>
</evidence>
<comment type="caution">
    <text evidence="7">The sequence shown here is derived from an EMBL/GenBank/DDBJ whole genome shotgun (WGS) entry which is preliminary data.</text>
</comment>
<evidence type="ECO:0000256" key="4">
    <source>
        <dbReference type="ARBA" id="ARBA00023136"/>
    </source>
</evidence>
<evidence type="ECO:0000256" key="5">
    <source>
        <dbReference type="SAM" id="Phobius"/>
    </source>
</evidence>
<organism evidence="7 8">
    <name type="scientific">Telluria mixta</name>
    <dbReference type="NCBI Taxonomy" id="34071"/>
    <lineage>
        <taxon>Bacteria</taxon>
        <taxon>Pseudomonadati</taxon>
        <taxon>Pseudomonadota</taxon>
        <taxon>Betaproteobacteria</taxon>
        <taxon>Burkholderiales</taxon>
        <taxon>Oxalobacteraceae</taxon>
        <taxon>Telluria group</taxon>
        <taxon>Telluria</taxon>
    </lineage>
</organism>
<dbReference type="EMBL" id="JANUHC010000001">
    <property type="protein sequence ID" value="MCS0627734.1"/>
    <property type="molecule type" value="Genomic_DNA"/>
</dbReference>
<feature type="transmembrane region" description="Helical" evidence="5">
    <location>
        <begin position="270"/>
        <end position="292"/>
    </location>
</feature>
<feature type="transmembrane region" description="Helical" evidence="5">
    <location>
        <begin position="124"/>
        <end position="143"/>
    </location>
</feature>
<feature type="transmembrane region" description="Helical" evidence="5">
    <location>
        <begin position="32"/>
        <end position="49"/>
    </location>
</feature>
<gene>
    <name evidence="7" type="ORF">NX786_00030</name>
</gene>
<feature type="transmembrane region" description="Helical" evidence="5">
    <location>
        <begin position="317"/>
        <end position="340"/>
    </location>
</feature>
<feature type="transmembrane region" description="Helical" evidence="5">
    <location>
        <begin position="352"/>
        <end position="372"/>
    </location>
</feature>
<feature type="transmembrane region" description="Helical" evidence="5">
    <location>
        <begin position="150"/>
        <end position="172"/>
    </location>
</feature>
<keyword evidence="3 5" id="KW-1133">Transmembrane helix</keyword>
<evidence type="ECO:0000256" key="1">
    <source>
        <dbReference type="ARBA" id="ARBA00004141"/>
    </source>
</evidence>
<evidence type="ECO:0000259" key="6">
    <source>
        <dbReference type="Pfam" id="PF04932"/>
    </source>
</evidence>
<evidence type="ECO:0000256" key="3">
    <source>
        <dbReference type="ARBA" id="ARBA00022989"/>
    </source>
</evidence>
<feature type="transmembrane region" description="Helical" evidence="5">
    <location>
        <begin position="384"/>
        <end position="403"/>
    </location>
</feature>
<reference evidence="7" key="1">
    <citation type="submission" date="2022-08" db="EMBL/GenBank/DDBJ databases">
        <title>Reclassification of Massilia species as members of the genera Telluria, Duganella, Pseudoduganella, Mokoshia gen. nov. and Zemynaea gen. nov. using orthogonal and non-orthogonal genome-based approaches.</title>
        <authorList>
            <person name="Bowman J.P."/>
        </authorList>
    </citation>
    <scope>NUCLEOTIDE SEQUENCE</scope>
    <source>
        <strain evidence="7">LMG 11547</strain>
    </source>
</reference>
<dbReference type="GO" id="GO:0016874">
    <property type="term" value="F:ligase activity"/>
    <property type="evidence" value="ECO:0007669"/>
    <property type="project" value="UniProtKB-KW"/>
</dbReference>
<sequence>MTISDPATRVVHMPLRTSAAALAPSGPTRIETLLIVILLCAFCALPFLVGDQPVFLTSVKETGITSPQGDTNKQIILLAIYGLVAGTLAPRLTPDARRAIGLPLVLLLAWAGLSALWADMAGITLRRTVALGGTFTLGVYLALRWPPRELARLFCQVALVVLGASFVIALVLPSAGLDPEHRLRGVFAHKNSFASFAALALVCAADALADPQRRRQRLPWIVALSSLVALGLAASASPIPAAAAAVFVVVRVHAMAPGTRHVLSTRLCGWVFAATVLMPWIAPFVGEIALLFGRNTDFSGRTLVWKFALEFFQRNPLFGYGYASFWSGPAGLLFVSYARFPVAHAHNGAMQFLLDCGAIGLALFATILARALRGVSALLNDKDRGAAAWMAGYLVLYTFSNLAETHLLEPNDLYTVLFAYVVVRINLARAGATQDAP</sequence>
<proteinExistence type="predicted"/>
<dbReference type="RefSeq" id="WP_259447010.1">
    <property type="nucleotide sequence ID" value="NZ_CP119520.1"/>
</dbReference>
<dbReference type="InterPro" id="IPR051533">
    <property type="entry name" value="WaaL-like"/>
</dbReference>
<evidence type="ECO:0000313" key="7">
    <source>
        <dbReference type="EMBL" id="MCS0627734.1"/>
    </source>
</evidence>
<keyword evidence="8" id="KW-1185">Reference proteome</keyword>
<dbReference type="Proteomes" id="UP001165263">
    <property type="component" value="Unassembled WGS sequence"/>
</dbReference>
<feature type="transmembrane region" description="Helical" evidence="5">
    <location>
        <begin position="75"/>
        <end position="92"/>
    </location>
</feature>
<accession>A0ABT2BRI9</accession>